<dbReference type="GO" id="GO:0005975">
    <property type="term" value="P:carbohydrate metabolic process"/>
    <property type="evidence" value="ECO:0007669"/>
    <property type="project" value="InterPro"/>
</dbReference>
<dbReference type="SUPFAM" id="SSF49303">
    <property type="entry name" value="beta-Galactosidase/glucuronidase domain"/>
    <property type="match status" value="3"/>
</dbReference>
<evidence type="ECO:0000259" key="5">
    <source>
        <dbReference type="Pfam" id="PF17786"/>
    </source>
</evidence>
<dbReference type="InterPro" id="IPR036156">
    <property type="entry name" value="Beta-gal/glucu_dom_sf"/>
</dbReference>
<comment type="similarity">
    <text evidence="1">Belongs to the glycosyl hydrolase 2 family.</text>
</comment>
<dbReference type="PANTHER" id="PTHR43536:SF1">
    <property type="entry name" value="MANNOSYLGLYCOPROTEIN ENDO-BETA-MANNOSIDASE"/>
    <property type="match status" value="1"/>
</dbReference>
<dbReference type="InterPro" id="IPR054593">
    <property type="entry name" value="Beta-mannosidase-like_N2"/>
</dbReference>
<feature type="domain" description="Mannosidase Ig/CBM-like" evidence="5">
    <location>
        <begin position="664"/>
        <end position="744"/>
    </location>
</feature>
<dbReference type="Gene3D" id="2.60.120.260">
    <property type="entry name" value="Galactose-binding domain-like"/>
    <property type="match status" value="1"/>
</dbReference>
<evidence type="ECO:0000256" key="3">
    <source>
        <dbReference type="ARBA" id="ARBA00023295"/>
    </source>
</evidence>
<protein>
    <submittedName>
        <fullName evidence="8">Glycoside hydrolase family 2 sugar binding protein</fullName>
    </submittedName>
</protein>
<feature type="domain" description="Beta-mannosidase-like galactose-binding" evidence="7">
    <location>
        <begin position="106"/>
        <end position="179"/>
    </location>
</feature>
<evidence type="ECO:0000313" key="8">
    <source>
        <dbReference type="EMBL" id="AHG93555.1"/>
    </source>
</evidence>
<dbReference type="InterPro" id="IPR043534">
    <property type="entry name" value="EBDG/EBM"/>
</dbReference>
<keyword evidence="9" id="KW-1185">Reference proteome</keyword>
<evidence type="ECO:0000313" key="9">
    <source>
        <dbReference type="Proteomes" id="UP000019151"/>
    </source>
</evidence>
<keyword evidence="8" id="KW-0614">Plasmid</keyword>
<feature type="domain" description="Glycoside hydrolase family 2 immunoglobulin-like beta-sandwich" evidence="4">
    <location>
        <begin position="216"/>
        <end position="328"/>
    </location>
</feature>
<evidence type="ECO:0000259" key="6">
    <source>
        <dbReference type="Pfam" id="PF18368"/>
    </source>
</evidence>
<evidence type="ECO:0000256" key="1">
    <source>
        <dbReference type="ARBA" id="ARBA00007401"/>
    </source>
</evidence>
<dbReference type="Pfam" id="PF17786">
    <property type="entry name" value="Mannosidase_ig"/>
    <property type="match status" value="1"/>
</dbReference>
<reference evidence="8 9" key="1">
    <citation type="journal article" date="2014" name="Genome Announc.">
        <title>Genome Sequence and Methylome of Soil Bacterium Gemmatirosa kalamazoonensis KBS708T, a Member of the Rarely Cultivated Gemmatimonadetes Phylum.</title>
        <authorList>
            <person name="Debruyn J.M."/>
            <person name="Radosevich M."/>
            <person name="Wommack K.E."/>
            <person name="Polson S.W."/>
            <person name="Hauser L.J."/>
            <person name="Fawaz M.N."/>
            <person name="Korlach J."/>
            <person name="Tsai Y.C."/>
        </authorList>
    </citation>
    <scope>NUCLEOTIDE SEQUENCE [LARGE SCALE GENOMIC DNA]</scope>
    <source>
        <strain evidence="8 9">KBS708</strain>
        <plasmid evidence="9">Plasmid 2</plasmid>
    </source>
</reference>
<dbReference type="AlphaFoldDB" id="W0RTA2"/>
<dbReference type="SUPFAM" id="SSF49785">
    <property type="entry name" value="Galactose-binding domain-like"/>
    <property type="match status" value="1"/>
</dbReference>
<organism evidence="8 9">
    <name type="scientific">Gemmatirosa kalamazoonensis</name>
    <dbReference type="NCBI Taxonomy" id="861299"/>
    <lineage>
        <taxon>Bacteria</taxon>
        <taxon>Pseudomonadati</taxon>
        <taxon>Gemmatimonadota</taxon>
        <taxon>Gemmatimonadia</taxon>
        <taxon>Gemmatimonadales</taxon>
        <taxon>Gemmatimonadaceae</taxon>
        <taxon>Gemmatirosa</taxon>
    </lineage>
</organism>
<dbReference type="SUPFAM" id="SSF51445">
    <property type="entry name" value="(Trans)glycosidases"/>
    <property type="match status" value="1"/>
</dbReference>
<dbReference type="InterPro" id="IPR008979">
    <property type="entry name" value="Galactose-bd-like_sf"/>
</dbReference>
<dbReference type="InterPro" id="IPR006102">
    <property type="entry name" value="Ig-like_GH2"/>
</dbReference>
<dbReference type="eggNOG" id="COG3250">
    <property type="taxonomic scope" value="Bacteria"/>
</dbReference>
<dbReference type="InterPro" id="IPR017853">
    <property type="entry name" value="GH"/>
</dbReference>
<dbReference type="KEGG" id="gba:J421_6020"/>
<dbReference type="HOGENOM" id="CLU_005015_2_4_0"/>
<dbReference type="Pfam" id="PF18368">
    <property type="entry name" value="Ig_GlcNase"/>
    <property type="match status" value="1"/>
</dbReference>
<dbReference type="RefSeq" id="WP_236646405.1">
    <property type="nucleotide sequence ID" value="NZ_CP007130.1"/>
</dbReference>
<name>W0RTA2_9BACT</name>
<evidence type="ECO:0000259" key="7">
    <source>
        <dbReference type="Pfam" id="PF22666"/>
    </source>
</evidence>
<dbReference type="Gene3D" id="3.20.20.80">
    <property type="entry name" value="Glycosidases"/>
    <property type="match status" value="1"/>
</dbReference>
<dbReference type="Proteomes" id="UP000019151">
    <property type="component" value="Plasmid 2"/>
</dbReference>
<dbReference type="PANTHER" id="PTHR43536">
    <property type="entry name" value="MANNOSYLGLYCOPROTEIN ENDO-BETA-MANNOSIDASE"/>
    <property type="match status" value="1"/>
</dbReference>
<dbReference type="InterPro" id="IPR013783">
    <property type="entry name" value="Ig-like_fold"/>
</dbReference>
<sequence length="869" mass="97284">MHCVVLAAFAARGGAQERETLRDGWAIQSSAEVGTDGARISAPTYRATGWHRATVPSTVVGTLVDDSVYRDPFFGMNLRALPGMSYKIGQNFAHLPMDSTSPFAVPWWYRRTFRVPGAMRGRRLVLHFDGINYRANVWLNGRRLADSSQVVGTYRRYDFDVTDAVAAGPNALAVEVFAPTPPDLQTTWVDWNPSPPDKDMGIWQPVSLVASGSVVLRDPQVVSHVDTATLRRAELTVGTELRNLGPRPVTGTLRGRIEGVSFSRTVTLAPNDSAYVAFTPDSFPQLRFTSPRLWWPVELGRPELYTLDLSFTAGGRVSDRQRVRFGIREITSETTARGGRLLVVNGRRILVRGGGWAPDIFFRPQPERQDAQLRYALDMHLNTIRLEGNYEDDRFWQRTDSLGLLVMTGWVCCDAWEEWAKWGPEQYAVAAASLRDQIRRLRGHASALVWLNGSDNPPPANVEQTYLDIEREEHWPNPTISSASAKPTRVTGASGVKMTGPYDWVPPGYWLQDSTHGGAWAYNTETSPGAAVPPIESVRRMMPERDIQWPLDSVWLFHAAGGQFTHLLDRFDTALVKRYGPPRDIDDFVEKSQLMTYEGERAMFEAYRRNKYVSTGVIQWMLNNAWPSIYWHLFDWYLRPGGGYFGTKKANEPVHAMFSYDDRSIAIVNARREPLRGVRLRARVLGLDASEQWTRDTVLDVPADSTLRVLALPEPSGISGAYFADLRLTAADGRPLSSNFYWLSTRSDVLADTSTWYMTPVKSYADYTALASMPRATVTASARFTTRGTDEDARVTLTNTSQAVAFFLRLQVTGRGGEEALPVLWSDNYLSLLPGETRVVTASFHRRDLGGAAPRVVVGGWNVSRTETR</sequence>
<proteinExistence type="inferred from homology"/>
<evidence type="ECO:0000259" key="4">
    <source>
        <dbReference type="Pfam" id="PF00703"/>
    </source>
</evidence>
<dbReference type="InterPro" id="IPR041447">
    <property type="entry name" value="Mannosidase_ig"/>
</dbReference>
<keyword evidence="3" id="KW-0326">Glycosidase</keyword>
<dbReference type="Pfam" id="PF22666">
    <property type="entry name" value="Glyco_hydro_2_N2"/>
    <property type="match status" value="1"/>
</dbReference>
<gene>
    <name evidence="8" type="ORF">J421_6020</name>
</gene>
<dbReference type="GO" id="GO:0004553">
    <property type="term" value="F:hydrolase activity, hydrolyzing O-glycosyl compounds"/>
    <property type="evidence" value="ECO:0007669"/>
    <property type="project" value="InterPro"/>
</dbReference>
<dbReference type="Gene3D" id="2.60.40.10">
    <property type="entry name" value="Immunoglobulins"/>
    <property type="match status" value="3"/>
</dbReference>
<geneLocation type="plasmid" evidence="8 9">
    <name>2</name>
</geneLocation>
<accession>W0RTA2</accession>
<dbReference type="Pfam" id="PF00703">
    <property type="entry name" value="Glyco_hydro_2"/>
    <property type="match status" value="1"/>
</dbReference>
<dbReference type="EMBL" id="CP007130">
    <property type="protein sequence ID" value="AHG93555.1"/>
    <property type="molecule type" value="Genomic_DNA"/>
</dbReference>
<evidence type="ECO:0000256" key="2">
    <source>
        <dbReference type="ARBA" id="ARBA00022801"/>
    </source>
</evidence>
<dbReference type="InParanoid" id="W0RTA2"/>
<dbReference type="InterPro" id="IPR041351">
    <property type="entry name" value="Ig_GlcNase"/>
</dbReference>
<keyword evidence="2 8" id="KW-0378">Hydrolase</keyword>
<feature type="domain" description="Exo-beta-D-glucosaminidase Ig-fold" evidence="6">
    <location>
        <begin position="756"/>
        <end position="863"/>
    </location>
</feature>